<sequence>MTTNLNIIGIIPARMGSSRFPGKPLAKILGMPMVGHVYFRSKMSKTLNEVYIATCDQVIGDYADSIGAKWVMTKDIYKEPPERVSEAAINIEAKTGEKIDIVVMIQGDEPMTFPEMIDAALEPMLKDFSIQITNLMAPIKTREEHDDPNCPKVVVDTNNFAMYFSREPIPSWKKGGKDFPMWKQVCIIPFRRDFLFKFNEMPATPLEKVESIGVLRAMEHGYKVKMVPENFETHAVDTAEDLRLVEKLMEKDPLVKLYARN</sequence>
<dbReference type="Gene3D" id="3.90.550.10">
    <property type="entry name" value="Spore Coat Polysaccharide Biosynthesis Protein SpsA, Chain A"/>
    <property type="match status" value="1"/>
</dbReference>
<dbReference type="CDD" id="cd02517">
    <property type="entry name" value="CMP-KDO-Synthetase"/>
    <property type="match status" value="1"/>
</dbReference>
<keyword evidence="1 4" id="KW-0808">Transferase</keyword>
<evidence type="ECO:0000256" key="1">
    <source>
        <dbReference type="ARBA" id="ARBA00022679"/>
    </source>
</evidence>
<evidence type="ECO:0000256" key="2">
    <source>
        <dbReference type="ARBA" id="ARBA00022695"/>
    </source>
</evidence>
<organism evidence="4 5">
    <name type="scientific">Candidatus Nealsonbacteria bacterium RIFCSPHIGHO2_01_FULL_43_31</name>
    <dbReference type="NCBI Taxonomy" id="1801665"/>
    <lineage>
        <taxon>Bacteria</taxon>
        <taxon>Candidatus Nealsoniibacteriota</taxon>
    </lineage>
</organism>
<dbReference type="AlphaFoldDB" id="A0A1G2E2H3"/>
<proteinExistence type="predicted"/>
<dbReference type="NCBIfam" id="NF009905">
    <property type="entry name" value="PRK13368.1"/>
    <property type="match status" value="1"/>
</dbReference>
<keyword evidence="3" id="KW-0448">Lipopolysaccharide biosynthesis</keyword>
<dbReference type="SUPFAM" id="SSF53448">
    <property type="entry name" value="Nucleotide-diphospho-sugar transferases"/>
    <property type="match status" value="1"/>
</dbReference>
<dbReference type="GO" id="GO:0009103">
    <property type="term" value="P:lipopolysaccharide biosynthetic process"/>
    <property type="evidence" value="ECO:0007669"/>
    <property type="project" value="UniProtKB-KW"/>
</dbReference>
<accession>A0A1G2E2H3</accession>
<name>A0A1G2E2H3_9BACT</name>
<evidence type="ECO:0000256" key="3">
    <source>
        <dbReference type="ARBA" id="ARBA00022985"/>
    </source>
</evidence>
<evidence type="ECO:0000313" key="5">
    <source>
        <dbReference type="Proteomes" id="UP000178721"/>
    </source>
</evidence>
<dbReference type="PANTHER" id="PTHR42866:SF2">
    <property type="entry name" value="3-DEOXY-MANNO-OCTULOSONATE CYTIDYLYLTRANSFERASE, MITOCHONDRIAL"/>
    <property type="match status" value="1"/>
</dbReference>
<dbReference type="EMBL" id="MHMA01000029">
    <property type="protein sequence ID" value="OGZ20027.1"/>
    <property type="molecule type" value="Genomic_DNA"/>
</dbReference>
<keyword evidence="2 4" id="KW-0548">Nucleotidyltransferase</keyword>
<dbReference type="NCBIfam" id="NF003952">
    <property type="entry name" value="PRK05450.1-5"/>
    <property type="match status" value="1"/>
</dbReference>
<dbReference type="InterPro" id="IPR004528">
    <property type="entry name" value="KdsB"/>
</dbReference>
<comment type="caution">
    <text evidence="4">The sequence shown here is derived from an EMBL/GenBank/DDBJ whole genome shotgun (WGS) entry which is preliminary data.</text>
</comment>
<dbReference type="PANTHER" id="PTHR42866">
    <property type="entry name" value="3-DEOXY-MANNO-OCTULOSONATE CYTIDYLYLTRANSFERASE"/>
    <property type="match status" value="1"/>
</dbReference>
<protein>
    <submittedName>
        <fullName evidence="4">3-deoxy-manno-octulosonate cytidylyltransferase</fullName>
    </submittedName>
</protein>
<dbReference type="Pfam" id="PF02348">
    <property type="entry name" value="CTP_transf_3"/>
    <property type="match status" value="1"/>
</dbReference>
<gene>
    <name evidence="4" type="ORF">A2654_02320</name>
</gene>
<dbReference type="GO" id="GO:0008690">
    <property type="term" value="F:3-deoxy-manno-octulosonate cytidylyltransferase activity"/>
    <property type="evidence" value="ECO:0007669"/>
    <property type="project" value="InterPro"/>
</dbReference>
<dbReference type="GO" id="GO:0005829">
    <property type="term" value="C:cytosol"/>
    <property type="evidence" value="ECO:0007669"/>
    <property type="project" value="TreeGrafter"/>
</dbReference>
<dbReference type="InterPro" id="IPR003329">
    <property type="entry name" value="Cytidylyl_trans"/>
</dbReference>
<dbReference type="InterPro" id="IPR029044">
    <property type="entry name" value="Nucleotide-diphossugar_trans"/>
</dbReference>
<reference evidence="4 5" key="1">
    <citation type="journal article" date="2016" name="Nat. Commun.">
        <title>Thousands of microbial genomes shed light on interconnected biogeochemical processes in an aquifer system.</title>
        <authorList>
            <person name="Anantharaman K."/>
            <person name="Brown C.T."/>
            <person name="Hug L.A."/>
            <person name="Sharon I."/>
            <person name="Castelle C.J."/>
            <person name="Probst A.J."/>
            <person name="Thomas B.C."/>
            <person name="Singh A."/>
            <person name="Wilkins M.J."/>
            <person name="Karaoz U."/>
            <person name="Brodie E.L."/>
            <person name="Williams K.H."/>
            <person name="Hubbard S.S."/>
            <person name="Banfield J.F."/>
        </authorList>
    </citation>
    <scope>NUCLEOTIDE SEQUENCE [LARGE SCALE GENOMIC DNA]</scope>
</reference>
<evidence type="ECO:0000313" key="4">
    <source>
        <dbReference type="EMBL" id="OGZ20027.1"/>
    </source>
</evidence>
<dbReference type="Proteomes" id="UP000178721">
    <property type="component" value="Unassembled WGS sequence"/>
</dbReference>